<dbReference type="PANTHER" id="PTHR23407:SF1">
    <property type="entry name" value="5-FORMYLTETRAHYDROFOLATE CYCLO-LIGASE"/>
    <property type="match status" value="1"/>
</dbReference>
<proteinExistence type="inferred from homology"/>
<dbReference type="AlphaFoldDB" id="A5EXF0"/>
<keyword evidence="6" id="KW-0436">Ligase</keyword>
<dbReference type="PIRSF" id="PIRSF006806">
    <property type="entry name" value="FTHF_cligase"/>
    <property type="match status" value="1"/>
</dbReference>
<sequence length="193" mass="21513">MIDVRNTRKEVRAKRAAICGAVRATKSQQASQFILEFMQQIEPVEEIGLFLSIAEEIDTHYLIETLFQRQKKLFLPIVTAKGAALQWRAYYQGETLNNGALNIPVPAPKNDAPDRQNPPKMVVAPLVAYDACGHRIGMGGGFYDRSFAGKVRGQAPYLIGMAYACQEIPLFTAERWDIPLDALGNENGLIQFK</sequence>
<dbReference type="Pfam" id="PF01812">
    <property type="entry name" value="5-FTHF_cyc-lig"/>
    <property type="match status" value="1"/>
</dbReference>
<dbReference type="NCBIfam" id="TIGR02727">
    <property type="entry name" value="MTHFS_bact"/>
    <property type="match status" value="1"/>
</dbReference>
<reference evidence="6 7" key="1">
    <citation type="journal article" date="2007" name="Nat. Biotechnol.">
        <title>Genome sequence and identification of candidate vaccine antigens from the animal pathogen Dichelobacter nodosus.</title>
        <authorList>
            <person name="Myers G.S."/>
            <person name="Parker D."/>
            <person name="Al-Hasani K."/>
            <person name="Kennan R.M."/>
            <person name="Seemann T."/>
            <person name="Ren Q."/>
            <person name="Badger J.H."/>
            <person name="Selengut J.D."/>
            <person name="Deboy R.T."/>
            <person name="Tettelin H."/>
            <person name="Boyce J.D."/>
            <person name="McCarl V.P."/>
            <person name="Han X."/>
            <person name="Nelson W.C."/>
            <person name="Madupu R."/>
            <person name="Mohamoud Y."/>
            <person name="Holley T."/>
            <person name="Fedorova N."/>
            <person name="Khouri H."/>
            <person name="Bottomley S.P."/>
            <person name="Whittington R.J."/>
            <person name="Adler B."/>
            <person name="Songer J.G."/>
            <person name="Rood J.I."/>
            <person name="Paulsen I.T."/>
        </authorList>
    </citation>
    <scope>NUCLEOTIDE SEQUENCE [LARGE SCALE GENOMIC DNA]</scope>
    <source>
        <strain evidence="6 7">VCS1703A</strain>
    </source>
</reference>
<dbReference type="Gene3D" id="3.40.50.10420">
    <property type="entry name" value="NagB/RpiA/CoA transferase-like"/>
    <property type="match status" value="1"/>
</dbReference>
<feature type="binding site" evidence="4">
    <location>
        <position position="51"/>
    </location>
    <ligand>
        <name>substrate</name>
    </ligand>
</feature>
<dbReference type="HOGENOM" id="CLU_066245_0_1_6"/>
<dbReference type="Proteomes" id="UP000000248">
    <property type="component" value="Chromosome"/>
</dbReference>
<keyword evidence="5" id="KW-0460">Magnesium</keyword>
<evidence type="ECO:0000256" key="1">
    <source>
        <dbReference type="ARBA" id="ARBA00010638"/>
    </source>
</evidence>
<dbReference type="GO" id="GO:0005524">
    <property type="term" value="F:ATP binding"/>
    <property type="evidence" value="ECO:0007669"/>
    <property type="project" value="UniProtKB-KW"/>
</dbReference>
<dbReference type="PANTHER" id="PTHR23407">
    <property type="entry name" value="ATPASE INHIBITOR/5-FORMYLTETRAHYDROFOLATE CYCLO-LIGASE"/>
    <property type="match status" value="1"/>
</dbReference>
<dbReference type="GO" id="GO:0046872">
    <property type="term" value="F:metal ion binding"/>
    <property type="evidence" value="ECO:0007669"/>
    <property type="project" value="UniProtKB-KW"/>
</dbReference>
<dbReference type="GO" id="GO:0009396">
    <property type="term" value="P:folic acid-containing compound biosynthetic process"/>
    <property type="evidence" value="ECO:0007669"/>
    <property type="project" value="TreeGrafter"/>
</dbReference>
<evidence type="ECO:0000313" key="6">
    <source>
        <dbReference type="EMBL" id="ABQ13784.1"/>
    </source>
</evidence>
<gene>
    <name evidence="6" type="ordered locus">DNO_1201</name>
</gene>
<feature type="binding site" evidence="4">
    <location>
        <position position="56"/>
    </location>
    <ligand>
        <name>substrate</name>
    </ligand>
</feature>
<comment type="cofactor">
    <cofactor evidence="5">
        <name>Mg(2+)</name>
        <dbReference type="ChEBI" id="CHEBI:18420"/>
    </cofactor>
</comment>
<dbReference type="InterPro" id="IPR002698">
    <property type="entry name" value="FTHF_cligase"/>
</dbReference>
<comment type="catalytic activity">
    <reaction evidence="5">
        <text>(6S)-5-formyl-5,6,7,8-tetrahydrofolate + ATP = (6R)-5,10-methenyltetrahydrofolate + ADP + phosphate</text>
        <dbReference type="Rhea" id="RHEA:10488"/>
        <dbReference type="ChEBI" id="CHEBI:30616"/>
        <dbReference type="ChEBI" id="CHEBI:43474"/>
        <dbReference type="ChEBI" id="CHEBI:57455"/>
        <dbReference type="ChEBI" id="CHEBI:57457"/>
        <dbReference type="ChEBI" id="CHEBI:456216"/>
        <dbReference type="EC" id="6.3.3.2"/>
    </reaction>
</comment>
<evidence type="ECO:0000256" key="3">
    <source>
        <dbReference type="ARBA" id="ARBA00022840"/>
    </source>
</evidence>
<evidence type="ECO:0000256" key="2">
    <source>
        <dbReference type="ARBA" id="ARBA00022741"/>
    </source>
</evidence>
<dbReference type="EMBL" id="CP000513">
    <property type="protein sequence ID" value="ABQ13784.1"/>
    <property type="molecule type" value="Genomic_DNA"/>
</dbReference>
<dbReference type="STRING" id="246195.DNO_1201"/>
<dbReference type="EC" id="6.3.3.2" evidence="5"/>
<feature type="binding site" evidence="4">
    <location>
        <begin position="135"/>
        <end position="143"/>
    </location>
    <ligand>
        <name>ATP</name>
        <dbReference type="ChEBI" id="CHEBI:30616"/>
    </ligand>
</feature>
<name>A5EXF0_DICNV</name>
<dbReference type="KEGG" id="dno:DNO_1201"/>
<evidence type="ECO:0000313" key="7">
    <source>
        <dbReference type="Proteomes" id="UP000000248"/>
    </source>
</evidence>
<keyword evidence="7" id="KW-1185">Reference proteome</keyword>
<protein>
    <recommendedName>
        <fullName evidence="5">5-formyltetrahydrofolate cyclo-ligase</fullName>
        <ecNumber evidence="5">6.3.3.2</ecNumber>
    </recommendedName>
</protein>
<dbReference type="GO" id="GO:0030272">
    <property type="term" value="F:5-formyltetrahydrofolate cyclo-ligase activity"/>
    <property type="evidence" value="ECO:0007669"/>
    <property type="project" value="UniProtKB-EC"/>
</dbReference>
<dbReference type="InterPro" id="IPR037171">
    <property type="entry name" value="NagB/RpiA_transferase-like"/>
</dbReference>
<keyword evidence="3 4" id="KW-0067">ATP-binding</keyword>
<dbReference type="RefSeq" id="WP_012031504.1">
    <property type="nucleotide sequence ID" value="NC_009446.1"/>
</dbReference>
<accession>A5EXF0</accession>
<evidence type="ECO:0000256" key="5">
    <source>
        <dbReference type="RuleBase" id="RU361279"/>
    </source>
</evidence>
<dbReference type="eggNOG" id="COG0212">
    <property type="taxonomic scope" value="Bacteria"/>
</dbReference>
<keyword evidence="2 4" id="KW-0547">Nucleotide-binding</keyword>
<comment type="similarity">
    <text evidence="1 5">Belongs to the 5-formyltetrahydrofolate cyclo-ligase family.</text>
</comment>
<keyword evidence="5" id="KW-0479">Metal-binding</keyword>
<dbReference type="SUPFAM" id="SSF100950">
    <property type="entry name" value="NagB/RpiA/CoA transferase-like"/>
    <property type="match status" value="1"/>
</dbReference>
<evidence type="ECO:0000256" key="4">
    <source>
        <dbReference type="PIRSR" id="PIRSR006806-1"/>
    </source>
</evidence>
<organism evidence="6 7">
    <name type="scientific">Dichelobacter nodosus (strain VCS1703A)</name>
    <dbReference type="NCBI Taxonomy" id="246195"/>
    <lineage>
        <taxon>Bacteria</taxon>
        <taxon>Pseudomonadati</taxon>
        <taxon>Pseudomonadota</taxon>
        <taxon>Gammaproteobacteria</taxon>
        <taxon>Cardiobacteriales</taxon>
        <taxon>Cardiobacteriaceae</taxon>
        <taxon>Dichelobacter</taxon>
    </lineage>
</organism>
<dbReference type="GO" id="GO:0035999">
    <property type="term" value="P:tetrahydrofolate interconversion"/>
    <property type="evidence" value="ECO:0007669"/>
    <property type="project" value="TreeGrafter"/>
</dbReference>
<dbReference type="InterPro" id="IPR024185">
    <property type="entry name" value="FTHF_cligase-like_sf"/>
</dbReference>